<organism evidence="12 13">
    <name type="scientific">Mucor circinelloides f. circinelloides (strain 1006PhL)</name>
    <name type="common">Mucormycosis agent</name>
    <name type="synonym">Calyptromyces circinelloides</name>
    <dbReference type="NCBI Taxonomy" id="1220926"/>
    <lineage>
        <taxon>Eukaryota</taxon>
        <taxon>Fungi</taxon>
        <taxon>Fungi incertae sedis</taxon>
        <taxon>Mucoromycota</taxon>
        <taxon>Mucoromycotina</taxon>
        <taxon>Mucoromycetes</taxon>
        <taxon>Mucorales</taxon>
        <taxon>Mucorineae</taxon>
        <taxon>Mucoraceae</taxon>
        <taxon>Mucor</taxon>
    </lineage>
</organism>
<dbReference type="CDD" id="cd05471">
    <property type="entry name" value="pepsin_like"/>
    <property type="match status" value="1"/>
</dbReference>
<evidence type="ECO:0000256" key="10">
    <source>
        <dbReference type="SAM" id="SignalP"/>
    </source>
</evidence>
<dbReference type="PANTHER" id="PTHR47966">
    <property type="entry name" value="BETA-SITE APP-CLEAVING ENZYME, ISOFORM A-RELATED"/>
    <property type="match status" value="1"/>
</dbReference>
<protein>
    <recommendedName>
        <fullName evidence="3">rhizopuspepsin</fullName>
        <ecNumber evidence="3">3.4.23.21</ecNumber>
    </recommendedName>
</protein>
<dbReference type="OMA" id="VACHHHH"/>
<evidence type="ECO:0000256" key="5">
    <source>
        <dbReference type="ARBA" id="ARBA00022729"/>
    </source>
</evidence>
<dbReference type="MEROPS" id="A01.A32"/>
<feature type="disulfide bond" evidence="9">
    <location>
        <begin position="84"/>
        <end position="90"/>
    </location>
</feature>
<evidence type="ECO:0000256" key="2">
    <source>
        <dbReference type="ARBA" id="ARBA00007447"/>
    </source>
</evidence>
<feature type="signal peptide" evidence="10">
    <location>
        <begin position="1"/>
        <end position="19"/>
    </location>
</feature>
<feature type="active site" evidence="8">
    <location>
        <position position="252"/>
    </location>
</feature>
<dbReference type="PANTHER" id="PTHR47966:SF51">
    <property type="entry name" value="BETA-SITE APP-CLEAVING ENZYME, ISOFORM A-RELATED"/>
    <property type="match status" value="1"/>
</dbReference>
<keyword evidence="6" id="KW-0064">Aspartyl protease</keyword>
<sequence length="383" mass="42124">MKSIAYTIVAAVLCLTVSSAPIERSIAAISSDDNNRIVKLKQRGYLHGSGYIGSIGIGEHSLTKYNIVFDTGSSDFWVLSNEACISKEYCQTHHPYQTKKSINYKPYDAKQSLVIRYGTGSVSAHIGRDTIHLGSTSIHNQFVADAYKISSEFKDLPIDGIMGLGLPNLSKTISKKPTLVENMVEQGLIDRAMFSVYLQAAGGEIDFGGTDPYNYQGLITYTPVIGDLYWQVQMTEASFGDYALASHYLIMDTGTTLLLVSPKEAEMMHQQIPGSRYNNDGTYSLPCHLKGALPELVIHIEGRKLVVSSNDYVLLPSDGDSSMCLSGISGQNTNKPNHWIMGDVFFKAYYTVFDQEHMRIGFAKARVDSTLTVEAYGDIGLTN</sequence>
<evidence type="ECO:0000256" key="7">
    <source>
        <dbReference type="ARBA" id="ARBA00022801"/>
    </source>
</evidence>
<keyword evidence="7" id="KW-0378">Hydrolase</keyword>
<comment type="similarity">
    <text evidence="2">Belongs to the peptidase A1 family.</text>
</comment>
<dbReference type="PROSITE" id="PS51767">
    <property type="entry name" value="PEPTIDASE_A1"/>
    <property type="match status" value="1"/>
</dbReference>
<comment type="catalytic activity">
    <reaction evidence="1">
        <text>Hydrolysis of proteins with broad specificity similar to that of pepsin A, preferring hydrophobic residues at P1 and P1'. Clots milk and activates trypsinogen. Does not cleave 4-Gln-|-His-5, but does cleave 10-His-|-Leu-11 and 12-Val-|-Glu-13 in B chain of insulin.</text>
        <dbReference type="EC" id="3.4.23.21"/>
    </reaction>
</comment>
<dbReference type="Proteomes" id="UP000014254">
    <property type="component" value="Unassembled WGS sequence"/>
</dbReference>
<dbReference type="STRING" id="1220926.S2J701"/>
<feature type="chain" id="PRO_5004508930" description="rhizopuspepsin" evidence="10">
    <location>
        <begin position="20"/>
        <end position="383"/>
    </location>
</feature>
<evidence type="ECO:0000256" key="6">
    <source>
        <dbReference type="ARBA" id="ARBA00022750"/>
    </source>
</evidence>
<dbReference type="FunFam" id="2.40.70.10:FF:000115">
    <property type="entry name" value="Lysosomal aspartic protease"/>
    <property type="match status" value="1"/>
</dbReference>
<name>S2J701_MUCC1</name>
<evidence type="ECO:0000256" key="1">
    <source>
        <dbReference type="ARBA" id="ARBA00001130"/>
    </source>
</evidence>
<feature type="domain" description="Peptidase A1" evidence="11">
    <location>
        <begin position="51"/>
        <end position="363"/>
    </location>
</feature>
<dbReference type="PRINTS" id="PR00792">
    <property type="entry name" value="PEPSIN"/>
</dbReference>
<dbReference type="InterPro" id="IPR001461">
    <property type="entry name" value="Aspartic_peptidase_A1"/>
</dbReference>
<keyword evidence="9" id="KW-1015">Disulfide bond</keyword>
<evidence type="ECO:0000256" key="3">
    <source>
        <dbReference type="ARBA" id="ARBA00013205"/>
    </source>
</evidence>
<evidence type="ECO:0000256" key="9">
    <source>
        <dbReference type="PIRSR" id="PIRSR601461-2"/>
    </source>
</evidence>
<evidence type="ECO:0000259" key="11">
    <source>
        <dbReference type="PROSITE" id="PS51767"/>
    </source>
</evidence>
<evidence type="ECO:0000256" key="8">
    <source>
        <dbReference type="PIRSR" id="PIRSR601461-1"/>
    </source>
</evidence>
<dbReference type="OrthoDB" id="15189at2759"/>
<proteinExistence type="inferred from homology"/>
<evidence type="ECO:0000313" key="12">
    <source>
        <dbReference type="EMBL" id="EPB85881.1"/>
    </source>
</evidence>
<accession>S2J701</accession>
<dbReference type="SUPFAM" id="SSF50630">
    <property type="entry name" value="Acid proteases"/>
    <property type="match status" value="1"/>
</dbReference>
<dbReference type="InterPro" id="IPR021109">
    <property type="entry name" value="Peptidase_aspartic_dom_sf"/>
</dbReference>
<dbReference type="InParanoid" id="S2J701"/>
<gene>
    <name evidence="12" type="ORF">HMPREF1544_07297</name>
</gene>
<dbReference type="VEuPathDB" id="FungiDB:HMPREF1544_07297"/>
<keyword evidence="4" id="KW-0645">Protease</keyword>
<dbReference type="EMBL" id="KE124001">
    <property type="protein sequence ID" value="EPB85881.1"/>
    <property type="molecule type" value="Genomic_DNA"/>
</dbReference>
<dbReference type="Gene3D" id="2.40.70.10">
    <property type="entry name" value="Acid Proteases"/>
    <property type="match status" value="2"/>
</dbReference>
<evidence type="ECO:0000313" key="13">
    <source>
        <dbReference type="Proteomes" id="UP000014254"/>
    </source>
</evidence>
<dbReference type="GO" id="GO:0006508">
    <property type="term" value="P:proteolysis"/>
    <property type="evidence" value="ECO:0007669"/>
    <property type="project" value="UniProtKB-KW"/>
</dbReference>
<dbReference type="EC" id="3.4.23.21" evidence="3"/>
<keyword evidence="5 10" id="KW-0732">Signal</keyword>
<feature type="active site" evidence="8">
    <location>
        <position position="70"/>
    </location>
</feature>
<dbReference type="eggNOG" id="KOG1339">
    <property type="taxonomic scope" value="Eukaryota"/>
</dbReference>
<dbReference type="AlphaFoldDB" id="S2J701"/>
<dbReference type="Pfam" id="PF00026">
    <property type="entry name" value="Asp"/>
    <property type="match status" value="1"/>
</dbReference>
<dbReference type="GO" id="GO:0004190">
    <property type="term" value="F:aspartic-type endopeptidase activity"/>
    <property type="evidence" value="ECO:0007669"/>
    <property type="project" value="UniProtKB-KW"/>
</dbReference>
<dbReference type="InterPro" id="IPR034164">
    <property type="entry name" value="Pepsin-like_dom"/>
</dbReference>
<dbReference type="InterPro" id="IPR033121">
    <property type="entry name" value="PEPTIDASE_A1"/>
</dbReference>
<keyword evidence="13" id="KW-1185">Reference proteome</keyword>
<feature type="disulfide bond" evidence="9">
    <location>
        <begin position="287"/>
        <end position="324"/>
    </location>
</feature>
<evidence type="ECO:0000256" key="4">
    <source>
        <dbReference type="ARBA" id="ARBA00022670"/>
    </source>
</evidence>
<reference evidence="13" key="1">
    <citation type="submission" date="2013-05" db="EMBL/GenBank/DDBJ databases">
        <title>The Genome sequence of Mucor circinelloides f. circinelloides 1006PhL.</title>
        <authorList>
            <consortium name="The Broad Institute Genomics Platform"/>
            <person name="Cuomo C."/>
            <person name="Earl A."/>
            <person name="Findley K."/>
            <person name="Lee S.C."/>
            <person name="Walker B."/>
            <person name="Young S."/>
            <person name="Zeng Q."/>
            <person name="Gargeya S."/>
            <person name="Fitzgerald M."/>
            <person name="Haas B."/>
            <person name="Abouelleil A."/>
            <person name="Allen A.W."/>
            <person name="Alvarado L."/>
            <person name="Arachchi H.M."/>
            <person name="Berlin A.M."/>
            <person name="Chapman S.B."/>
            <person name="Gainer-Dewar J."/>
            <person name="Goldberg J."/>
            <person name="Griggs A."/>
            <person name="Gujja S."/>
            <person name="Hansen M."/>
            <person name="Howarth C."/>
            <person name="Imamovic A."/>
            <person name="Ireland A."/>
            <person name="Larimer J."/>
            <person name="McCowan C."/>
            <person name="Murphy C."/>
            <person name="Pearson M."/>
            <person name="Poon T.W."/>
            <person name="Priest M."/>
            <person name="Roberts A."/>
            <person name="Saif S."/>
            <person name="Shea T."/>
            <person name="Sisk P."/>
            <person name="Sykes S."/>
            <person name="Wortman J."/>
            <person name="Nusbaum C."/>
            <person name="Birren B."/>
        </authorList>
    </citation>
    <scope>NUCLEOTIDE SEQUENCE [LARGE SCALE GENOMIC DNA]</scope>
    <source>
        <strain evidence="13">1006PhL</strain>
    </source>
</reference>